<reference evidence="13" key="1">
    <citation type="submission" date="2023-07" db="EMBL/GenBank/DDBJ databases">
        <title>Draft genome sequence of Agarivorans aestuarii strain ZMCS4, a CAZymes producing bacteria isolated from the marine brown algae Clodostephus spongiosus.</title>
        <authorList>
            <person name="Lorente B."/>
            <person name="Cabral C."/>
            <person name="Frias J."/>
            <person name="Faria J."/>
            <person name="Toubarro D."/>
        </authorList>
    </citation>
    <scope>NUCLEOTIDE SEQUENCE [LARGE SCALE GENOMIC DNA]</scope>
    <source>
        <strain evidence="13">ZMCS4</strain>
    </source>
</reference>
<feature type="domain" description="TonB C-terminal" evidence="11">
    <location>
        <begin position="190"/>
        <end position="280"/>
    </location>
</feature>
<comment type="similarity">
    <text evidence="2">Belongs to the TonB family.</text>
</comment>
<dbReference type="PANTHER" id="PTHR33446:SF2">
    <property type="entry name" value="PROTEIN TONB"/>
    <property type="match status" value="1"/>
</dbReference>
<evidence type="ECO:0000256" key="1">
    <source>
        <dbReference type="ARBA" id="ARBA00004383"/>
    </source>
</evidence>
<dbReference type="InterPro" id="IPR051045">
    <property type="entry name" value="TonB-dependent_transducer"/>
</dbReference>
<feature type="region of interest" description="Disordered" evidence="10">
    <location>
        <begin position="89"/>
        <end position="205"/>
    </location>
</feature>
<dbReference type="EMBL" id="JAYDYW010000007">
    <property type="protein sequence ID" value="MEE1674179.1"/>
    <property type="molecule type" value="Genomic_DNA"/>
</dbReference>
<dbReference type="InterPro" id="IPR037682">
    <property type="entry name" value="TonB_C"/>
</dbReference>
<keyword evidence="9" id="KW-0472">Membrane</keyword>
<accession>A0ABU7G5A7</accession>
<keyword evidence="13" id="KW-1185">Reference proteome</keyword>
<dbReference type="PANTHER" id="PTHR33446">
    <property type="entry name" value="PROTEIN TONB-RELATED"/>
    <property type="match status" value="1"/>
</dbReference>
<evidence type="ECO:0000256" key="8">
    <source>
        <dbReference type="ARBA" id="ARBA00022989"/>
    </source>
</evidence>
<evidence type="ECO:0000256" key="6">
    <source>
        <dbReference type="ARBA" id="ARBA00022692"/>
    </source>
</evidence>
<evidence type="ECO:0000313" key="13">
    <source>
        <dbReference type="Proteomes" id="UP001310248"/>
    </source>
</evidence>
<keyword evidence="7" id="KW-0653">Protein transport</keyword>
<reference evidence="12 13" key="2">
    <citation type="submission" date="2023-12" db="EMBL/GenBank/DDBJ databases">
        <authorList>
            <consortium name="Cladostephus spongiosus"/>
            <person name="Lorente B."/>
            <person name="Cabral C."/>
            <person name="Frias J."/>
            <person name="Faria J."/>
            <person name="Toubarro D."/>
        </authorList>
    </citation>
    <scope>NUCLEOTIDE SEQUENCE [LARGE SCALE GENOMIC DNA]</scope>
    <source>
        <strain evidence="12 13">ZMCS4</strain>
    </source>
</reference>
<gene>
    <name evidence="12" type="ORF">SNR37_003614</name>
</gene>
<evidence type="ECO:0000256" key="3">
    <source>
        <dbReference type="ARBA" id="ARBA00022448"/>
    </source>
</evidence>
<organism evidence="12 13">
    <name type="scientific">Agarivorans aestuarii</name>
    <dbReference type="NCBI Taxonomy" id="1563703"/>
    <lineage>
        <taxon>Bacteria</taxon>
        <taxon>Pseudomonadati</taxon>
        <taxon>Pseudomonadota</taxon>
        <taxon>Gammaproteobacteria</taxon>
        <taxon>Alteromonadales</taxon>
        <taxon>Alteromonadaceae</taxon>
        <taxon>Agarivorans</taxon>
    </lineage>
</organism>
<dbReference type="InterPro" id="IPR006260">
    <property type="entry name" value="TonB/TolA_C"/>
</dbReference>
<evidence type="ECO:0000313" key="12">
    <source>
        <dbReference type="EMBL" id="MEE1674179.1"/>
    </source>
</evidence>
<keyword evidence="6" id="KW-0812">Transmembrane</keyword>
<sequence>MGKLSLAVLISAAIHGYFMYMQPKTKEITLSSGGQTAAPSLSVVAINTKVVAKQPPVKAVEEAAEPSPVEAKPTVKAIAPAKVTPEPVAPKAVAKTPTPVPTKPADLKPVVKEIPREKQPAKPREQTQLAQSKPPQPQQAKETPTEPLKPAAKPDTKREPVEELANTKPAVSQVNSQSQPDQGLSKLPRINTQPRFASPPSAPVYPRVAKKRGLEGTVMVEVWLDPAGRQTKREINSSSGIKSLDKAALKAVKRWQFKGLIVDGQAQASRALIPIRFKLS</sequence>
<feature type="compositionally biased region" description="Basic and acidic residues" evidence="10">
    <location>
        <begin position="105"/>
        <end position="125"/>
    </location>
</feature>
<keyword evidence="4" id="KW-1003">Cell membrane</keyword>
<dbReference type="PROSITE" id="PS52015">
    <property type="entry name" value="TONB_CTD"/>
    <property type="match status" value="1"/>
</dbReference>
<feature type="compositionally biased region" description="Polar residues" evidence="10">
    <location>
        <begin position="169"/>
        <end position="182"/>
    </location>
</feature>
<evidence type="ECO:0000256" key="9">
    <source>
        <dbReference type="ARBA" id="ARBA00023136"/>
    </source>
</evidence>
<dbReference type="RefSeq" id="WP_329775347.1">
    <property type="nucleotide sequence ID" value="NZ_JAYDYW010000007.1"/>
</dbReference>
<proteinExistence type="inferred from homology"/>
<evidence type="ECO:0000256" key="4">
    <source>
        <dbReference type="ARBA" id="ARBA00022475"/>
    </source>
</evidence>
<dbReference type="Pfam" id="PF03544">
    <property type="entry name" value="TonB_C"/>
    <property type="match status" value="1"/>
</dbReference>
<feature type="compositionally biased region" description="Basic and acidic residues" evidence="10">
    <location>
        <begin position="152"/>
        <end position="161"/>
    </location>
</feature>
<protein>
    <submittedName>
        <fullName evidence="12">Energy transducer TonB</fullName>
    </submittedName>
</protein>
<evidence type="ECO:0000259" key="11">
    <source>
        <dbReference type="PROSITE" id="PS52015"/>
    </source>
</evidence>
<keyword evidence="3" id="KW-0813">Transport</keyword>
<dbReference type="Gene3D" id="3.30.1150.10">
    <property type="match status" value="1"/>
</dbReference>
<keyword evidence="5" id="KW-0997">Cell inner membrane</keyword>
<keyword evidence="8" id="KW-1133">Transmembrane helix</keyword>
<evidence type="ECO:0000256" key="2">
    <source>
        <dbReference type="ARBA" id="ARBA00006555"/>
    </source>
</evidence>
<evidence type="ECO:0000256" key="5">
    <source>
        <dbReference type="ARBA" id="ARBA00022519"/>
    </source>
</evidence>
<dbReference type="Proteomes" id="UP001310248">
    <property type="component" value="Unassembled WGS sequence"/>
</dbReference>
<dbReference type="SUPFAM" id="SSF74653">
    <property type="entry name" value="TolA/TonB C-terminal domain"/>
    <property type="match status" value="1"/>
</dbReference>
<dbReference type="NCBIfam" id="TIGR01352">
    <property type="entry name" value="tonB_Cterm"/>
    <property type="match status" value="1"/>
</dbReference>
<evidence type="ECO:0000256" key="7">
    <source>
        <dbReference type="ARBA" id="ARBA00022927"/>
    </source>
</evidence>
<evidence type="ECO:0000256" key="10">
    <source>
        <dbReference type="SAM" id="MobiDB-lite"/>
    </source>
</evidence>
<name>A0ABU7G5A7_9ALTE</name>
<comment type="subcellular location">
    <subcellularLocation>
        <location evidence="1">Cell inner membrane</location>
        <topology evidence="1">Single-pass membrane protein</topology>
        <orientation evidence="1">Periplasmic side</orientation>
    </subcellularLocation>
</comment>
<comment type="caution">
    <text evidence="12">The sequence shown here is derived from an EMBL/GenBank/DDBJ whole genome shotgun (WGS) entry which is preliminary data.</text>
</comment>